<sequence>MLRKISVAELSPGMFVVDSGLSWLEHPYLFGQEGEIKSLAAVREIAEAGYTEAFIDTERGTYAQGRSAEPTLAELLARETDRAAEPAVPLEEELVAATAVYQDCLCIARNVLETVKAGGELDMDEPTSLVDDVIASAVRNPDALVALCKLRRHDAYTFTHGVNVAALSVAFGTALGLDTLGLRDLGLAGLFHDIGKTGVPDAILNKPARLSPGEFEQVKNHPGYGRQILEGRGLPEAVLRGVAEHHEKWGGTGYPHGLAGEDVHPYGRIIGVADVFDALTSRRAYKDGILPTKALGVLYGMRERDYPPGLVERFIKFMGPYPVGSFVRLASGHHAFVSKSNPGRPLFPELLLVFGPAMARLTPRKIVAKPDAAGKSPIIEVVDPARHGIDPLEFLCPTAG</sequence>
<evidence type="ECO:0000313" key="4">
    <source>
        <dbReference type="Proteomes" id="UP000293296"/>
    </source>
</evidence>
<name>A0A4P6HNY2_9BACT</name>
<dbReference type="InterPro" id="IPR021812">
    <property type="entry name" value="DUF3391"/>
</dbReference>
<feature type="domain" description="HD" evidence="1">
    <location>
        <begin position="157"/>
        <end position="279"/>
    </location>
</feature>
<evidence type="ECO:0000259" key="1">
    <source>
        <dbReference type="PROSITE" id="PS51831"/>
    </source>
</evidence>
<gene>
    <name evidence="3" type="ORF">C3Y92_17660</name>
</gene>
<dbReference type="NCBIfam" id="TIGR00277">
    <property type="entry name" value="HDIG"/>
    <property type="match status" value="1"/>
</dbReference>
<proteinExistence type="predicted"/>
<dbReference type="CDD" id="cd00077">
    <property type="entry name" value="HDc"/>
    <property type="match status" value="1"/>
</dbReference>
<dbReference type="EMBL" id="CP026538">
    <property type="protein sequence ID" value="QAZ68961.1"/>
    <property type="molecule type" value="Genomic_DNA"/>
</dbReference>
<dbReference type="InterPro" id="IPR003607">
    <property type="entry name" value="HD/PDEase_dom"/>
</dbReference>
<dbReference type="Gene3D" id="1.10.3210.10">
    <property type="entry name" value="Hypothetical protein af1432"/>
    <property type="match status" value="1"/>
</dbReference>
<dbReference type="PANTHER" id="PTHR43155:SF2">
    <property type="entry name" value="CYCLIC DI-GMP PHOSPHODIESTERASE PA4108"/>
    <property type="match status" value="1"/>
</dbReference>
<evidence type="ECO:0000259" key="2">
    <source>
        <dbReference type="PROSITE" id="PS51832"/>
    </source>
</evidence>
<dbReference type="PROSITE" id="PS51832">
    <property type="entry name" value="HD_GYP"/>
    <property type="match status" value="1"/>
</dbReference>
<dbReference type="KEGG" id="dcb:C3Y92_17660"/>
<reference evidence="3 4" key="1">
    <citation type="submission" date="2018-02" db="EMBL/GenBank/DDBJ databases">
        <title>Genome sequence of Desulfovibrio carbinolicus DSM 3852.</title>
        <authorList>
            <person name="Wilbanks E."/>
            <person name="Skennerton C.T."/>
            <person name="Orphan V.J."/>
        </authorList>
    </citation>
    <scope>NUCLEOTIDE SEQUENCE [LARGE SCALE GENOMIC DNA]</scope>
    <source>
        <strain evidence="3 4">DSM 3852</strain>
    </source>
</reference>
<dbReference type="Pfam" id="PF11871">
    <property type="entry name" value="DUF3391"/>
    <property type="match status" value="1"/>
</dbReference>
<keyword evidence="4" id="KW-1185">Reference proteome</keyword>
<organism evidence="3 4">
    <name type="scientific">Solidesulfovibrio carbinolicus</name>
    <dbReference type="NCBI Taxonomy" id="296842"/>
    <lineage>
        <taxon>Bacteria</taxon>
        <taxon>Pseudomonadati</taxon>
        <taxon>Thermodesulfobacteriota</taxon>
        <taxon>Desulfovibrionia</taxon>
        <taxon>Desulfovibrionales</taxon>
        <taxon>Desulfovibrionaceae</taxon>
        <taxon>Solidesulfovibrio</taxon>
    </lineage>
</organism>
<dbReference type="RefSeq" id="WP_129354898.1">
    <property type="nucleotide sequence ID" value="NZ_CP026538.1"/>
</dbReference>
<dbReference type="InterPro" id="IPR006674">
    <property type="entry name" value="HD_domain"/>
</dbReference>
<feature type="domain" description="HD-GYP" evidence="2">
    <location>
        <begin position="135"/>
        <end position="330"/>
    </location>
</feature>
<dbReference type="InterPro" id="IPR006675">
    <property type="entry name" value="HDIG_dom"/>
</dbReference>
<evidence type="ECO:0000313" key="3">
    <source>
        <dbReference type="EMBL" id="QAZ68961.1"/>
    </source>
</evidence>
<accession>A0A4P6HNY2</accession>
<protein>
    <submittedName>
        <fullName evidence="3">Diguanylate cyclase</fullName>
    </submittedName>
</protein>
<dbReference type="PANTHER" id="PTHR43155">
    <property type="entry name" value="CYCLIC DI-GMP PHOSPHODIESTERASE PA4108-RELATED"/>
    <property type="match status" value="1"/>
</dbReference>
<dbReference type="SUPFAM" id="SSF109604">
    <property type="entry name" value="HD-domain/PDEase-like"/>
    <property type="match status" value="1"/>
</dbReference>
<dbReference type="PROSITE" id="PS51831">
    <property type="entry name" value="HD"/>
    <property type="match status" value="1"/>
</dbReference>
<dbReference type="Pfam" id="PF13487">
    <property type="entry name" value="HD_5"/>
    <property type="match status" value="1"/>
</dbReference>
<dbReference type="AlphaFoldDB" id="A0A4P6HNY2"/>
<dbReference type="Proteomes" id="UP000293296">
    <property type="component" value="Chromosome"/>
</dbReference>
<dbReference type="SMART" id="SM00471">
    <property type="entry name" value="HDc"/>
    <property type="match status" value="1"/>
</dbReference>
<dbReference type="OrthoDB" id="9802066at2"/>
<dbReference type="InterPro" id="IPR037522">
    <property type="entry name" value="HD_GYP_dom"/>
</dbReference>